<proteinExistence type="predicted"/>
<dbReference type="AlphaFoldDB" id="A0A3N4IQX6"/>
<feature type="compositionally biased region" description="Polar residues" evidence="1">
    <location>
        <begin position="49"/>
        <end position="58"/>
    </location>
</feature>
<sequence length="170" mass="18404">MSFIKPHEIKNHSIPKGPKVEGGPIRPWLKSQSGQGSNKGPEGIGQMKGNMNSHTLVPSNGLHENIGSREGDTPLLGYNLETTMIFLPRKIPTDILAVVVLRCPWDKENSKAYPLAPGHTGFQGTVGERASNGFGPWSRPPPPAIQAPLRSLPPPPSESPADGFDPHRWN</sequence>
<protein>
    <submittedName>
        <fullName evidence="2">Uncharacterized protein</fullName>
    </submittedName>
</protein>
<keyword evidence="3" id="KW-1185">Reference proteome</keyword>
<feature type="region of interest" description="Disordered" evidence="1">
    <location>
        <begin position="1"/>
        <end position="68"/>
    </location>
</feature>
<feature type="compositionally biased region" description="Basic and acidic residues" evidence="1">
    <location>
        <begin position="1"/>
        <end position="11"/>
    </location>
</feature>
<evidence type="ECO:0000313" key="2">
    <source>
        <dbReference type="EMBL" id="RPA88573.1"/>
    </source>
</evidence>
<reference evidence="2 3" key="1">
    <citation type="journal article" date="2018" name="Nat. Ecol. Evol.">
        <title>Pezizomycetes genomes reveal the molecular basis of ectomycorrhizal truffle lifestyle.</title>
        <authorList>
            <person name="Murat C."/>
            <person name="Payen T."/>
            <person name="Noel B."/>
            <person name="Kuo A."/>
            <person name="Morin E."/>
            <person name="Chen J."/>
            <person name="Kohler A."/>
            <person name="Krizsan K."/>
            <person name="Balestrini R."/>
            <person name="Da Silva C."/>
            <person name="Montanini B."/>
            <person name="Hainaut M."/>
            <person name="Levati E."/>
            <person name="Barry K.W."/>
            <person name="Belfiori B."/>
            <person name="Cichocki N."/>
            <person name="Clum A."/>
            <person name="Dockter R.B."/>
            <person name="Fauchery L."/>
            <person name="Guy J."/>
            <person name="Iotti M."/>
            <person name="Le Tacon F."/>
            <person name="Lindquist E.A."/>
            <person name="Lipzen A."/>
            <person name="Malagnac F."/>
            <person name="Mello A."/>
            <person name="Molinier V."/>
            <person name="Miyauchi S."/>
            <person name="Poulain J."/>
            <person name="Riccioni C."/>
            <person name="Rubini A."/>
            <person name="Sitrit Y."/>
            <person name="Splivallo R."/>
            <person name="Traeger S."/>
            <person name="Wang M."/>
            <person name="Zifcakova L."/>
            <person name="Wipf D."/>
            <person name="Zambonelli A."/>
            <person name="Paolocci F."/>
            <person name="Nowrousian M."/>
            <person name="Ottonello S."/>
            <person name="Baldrian P."/>
            <person name="Spatafora J.W."/>
            <person name="Henrissat B."/>
            <person name="Nagy L.G."/>
            <person name="Aury J.M."/>
            <person name="Wincker P."/>
            <person name="Grigoriev I.V."/>
            <person name="Bonfante P."/>
            <person name="Martin F.M."/>
        </authorList>
    </citation>
    <scope>NUCLEOTIDE SEQUENCE [LARGE SCALE GENOMIC DNA]</scope>
    <source>
        <strain evidence="2 3">120613-1</strain>
    </source>
</reference>
<name>A0A3N4IQX6_9PEZI</name>
<dbReference type="Proteomes" id="UP000276215">
    <property type="component" value="Unassembled WGS sequence"/>
</dbReference>
<dbReference type="EMBL" id="ML120778">
    <property type="protein sequence ID" value="RPA88573.1"/>
    <property type="molecule type" value="Genomic_DNA"/>
</dbReference>
<feature type="region of interest" description="Disordered" evidence="1">
    <location>
        <begin position="124"/>
        <end position="170"/>
    </location>
</feature>
<evidence type="ECO:0000256" key="1">
    <source>
        <dbReference type="SAM" id="MobiDB-lite"/>
    </source>
</evidence>
<accession>A0A3N4IQX6</accession>
<dbReference type="STRING" id="1336337.A0A3N4IQX6"/>
<feature type="compositionally biased region" description="Pro residues" evidence="1">
    <location>
        <begin position="138"/>
        <end position="158"/>
    </location>
</feature>
<organism evidence="2 3">
    <name type="scientific">Choiromyces venosus 120613-1</name>
    <dbReference type="NCBI Taxonomy" id="1336337"/>
    <lineage>
        <taxon>Eukaryota</taxon>
        <taxon>Fungi</taxon>
        <taxon>Dikarya</taxon>
        <taxon>Ascomycota</taxon>
        <taxon>Pezizomycotina</taxon>
        <taxon>Pezizomycetes</taxon>
        <taxon>Pezizales</taxon>
        <taxon>Tuberaceae</taxon>
        <taxon>Choiromyces</taxon>
    </lineage>
</organism>
<gene>
    <name evidence="2" type="ORF">L873DRAFT_1796581</name>
</gene>
<evidence type="ECO:0000313" key="3">
    <source>
        <dbReference type="Proteomes" id="UP000276215"/>
    </source>
</evidence>